<reference evidence="2 3" key="1">
    <citation type="submission" date="2024-08" db="EMBL/GenBank/DDBJ databases">
        <title>Pantoea ronii - a newly identified human opportunistic pathogen.</title>
        <authorList>
            <person name="Keidar-Friedman D."/>
            <person name="Sorek N."/>
            <person name="Leshin-Carmel D."/>
            <person name="Tsur A."/>
            <person name="Amsalem M."/>
            <person name="Tolkach D."/>
            <person name="Brosh-Nissimov T."/>
        </authorList>
    </citation>
    <scope>NUCLEOTIDE SEQUENCE [LARGE SCALE GENOMIC DNA]</scope>
    <source>
        <strain evidence="2 3">AA23256</strain>
    </source>
</reference>
<dbReference type="InterPro" id="IPR054657">
    <property type="entry name" value="T6SS_periplasmic_put"/>
</dbReference>
<sequence length="141" mass="15874">MKPLKFNTVFSLLSVLLVAGCPYGDRLTPPENASVSATPNGVCFQVKDAKDYQLVIISIAPKGAAEEQRWYKDKPDLDSKNGELCIPSAFYPFTEHKEFVVDYVLAPKQRKPNQLNTRRIIIGFQIISGNAYRIPLKPFEQ</sequence>
<dbReference type="NCBIfam" id="NF045617">
    <property type="entry name" value="mostly_LP"/>
    <property type="match status" value="1"/>
</dbReference>
<dbReference type="EMBL" id="JBGFSN010000004">
    <property type="protein sequence ID" value="MFH8133540.1"/>
    <property type="molecule type" value="Genomic_DNA"/>
</dbReference>
<dbReference type="Pfam" id="PF24295">
    <property type="entry name" value="DUF7480"/>
    <property type="match status" value="1"/>
</dbReference>
<dbReference type="Proteomes" id="UP001611251">
    <property type="component" value="Unassembled WGS sequence"/>
</dbReference>
<feature type="domain" description="DUF7480" evidence="1">
    <location>
        <begin position="31"/>
        <end position="126"/>
    </location>
</feature>
<gene>
    <name evidence="2" type="ORF">ABU178_05020</name>
</gene>
<dbReference type="PROSITE" id="PS51257">
    <property type="entry name" value="PROKAR_LIPOPROTEIN"/>
    <property type="match status" value="1"/>
</dbReference>
<name>A0ABW7PUG5_9GAMM</name>
<organism evidence="2 3">
    <name type="scientific">Pantoea osteomyelitidis</name>
    <dbReference type="NCBI Taxonomy" id="3230026"/>
    <lineage>
        <taxon>Bacteria</taxon>
        <taxon>Pseudomonadati</taxon>
        <taxon>Pseudomonadota</taxon>
        <taxon>Gammaproteobacteria</taxon>
        <taxon>Enterobacterales</taxon>
        <taxon>Erwiniaceae</taxon>
        <taxon>Pantoea</taxon>
    </lineage>
</organism>
<dbReference type="InterPro" id="IPR055903">
    <property type="entry name" value="DUF7480"/>
</dbReference>
<comment type="caution">
    <text evidence="2">The sequence shown here is derived from an EMBL/GenBank/DDBJ whole genome shotgun (WGS) entry which is preliminary data.</text>
</comment>
<dbReference type="RefSeq" id="WP_397212596.1">
    <property type="nucleotide sequence ID" value="NZ_JBGFSN010000004.1"/>
</dbReference>
<evidence type="ECO:0000313" key="2">
    <source>
        <dbReference type="EMBL" id="MFH8133540.1"/>
    </source>
</evidence>
<evidence type="ECO:0000313" key="3">
    <source>
        <dbReference type="Proteomes" id="UP001611251"/>
    </source>
</evidence>
<evidence type="ECO:0000259" key="1">
    <source>
        <dbReference type="Pfam" id="PF24295"/>
    </source>
</evidence>
<accession>A0ABW7PUG5</accession>
<keyword evidence="2" id="KW-0449">Lipoprotein</keyword>
<proteinExistence type="predicted"/>
<keyword evidence="3" id="KW-1185">Reference proteome</keyword>
<protein>
    <submittedName>
        <fullName evidence="2">T6SS immunity periplasmic lipoprotein</fullName>
    </submittedName>
</protein>